<dbReference type="InterPro" id="IPR056798">
    <property type="entry name" value="ADH_Fe_C"/>
</dbReference>
<sequence length="388" mass="41894">MKININFPVQIYFGNGEIHNIGKRARIFGQNAFLVMDPFLKNSSIEKQIMQNLNDNGVVITPFYDVVPNPTVDLIDNGVEQIKKGHYDLVIAIGGGSAIDTGKAIALLASNYGSCWDYTERLGANVLRPKEKGLPMIAVPTTAGTGSEATPYAVINNPHIHQKCTIVNPAVFPTVSIVDPELMISMPPELTALTGVDAFSHAFESYINVNAHPFSEMIALESIKYFAKNIRQAVKNGTDIEARNGMAWACTLGGMAIAHAGTTVPHALGQPLSGLTNAPHGGTIAACLPEVVEWTLPVAAEKFAVVAEILDPSVKLKSIEEKAELLPSILVDLFREIGADVTFSGYGLKEDDIYSFADTVYTSFQLDLKGHPKVATKDDLVALIRKCM</sequence>
<keyword evidence="3" id="KW-0520">NAD</keyword>
<dbReference type="PANTHER" id="PTHR11496:SF102">
    <property type="entry name" value="ALCOHOL DEHYDROGENASE 4"/>
    <property type="match status" value="1"/>
</dbReference>
<accession>A0A1M5DB89</accession>
<dbReference type="Pfam" id="PF00465">
    <property type="entry name" value="Fe-ADH"/>
    <property type="match status" value="1"/>
</dbReference>
<dbReference type="STRING" id="1121256.SAMN02746089_02306"/>
<evidence type="ECO:0000313" key="6">
    <source>
        <dbReference type="EMBL" id="SHF64283.1"/>
    </source>
</evidence>
<name>A0A1M5DB89_9THEO</name>
<dbReference type="EMBL" id="FQVH01000034">
    <property type="protein sequence ID" value="SHF64283.1"/>
    <property type="molecule type" value="Genomic_DNA"/>
</dbReference>
<dbReference type="AlphaFoldDB" id="A0A1M5DB89"/>
<evidence type="ECO:0000256" key="1">
    <source>
        <dbReference type="ARBA" id="ARBA00007358"/>
    </source>
</evidence>
<evidence type="ECO:0000259" key="5">
    <source>
        <dbReference type="Pfam" id="PF25137"/>
    </source>
</evidence>
<dbReference type="Proteomes" id="UP000184088">
    <property type="component" value="Unassembled WGS sequence"/>
</dbReference>
<proteinExistence type="inferred from homology"/>
<dbReference type="Gene3D" id="1.20.1090.10">
    <property type="entry name" value="Dehydroquinate synthase-like - alpha domain"/>
    <property type="match status" value="1"/>
</dbReference>
<protein>
    <submittedName>
        <fullName evidence="6">Alcohol dehydrogenase, class IV</fullName>
    </submittedName>
</protein>
<dbReference type="GO" id="GO:0046872">
    <property type="term" value="F:metal ion binding"/>
    <property type="evidence" value="ECO:0007669"/>
    <property type="project" value="InterPro"/>
</dbReference>
<dbReference type="OrthoDB" id="9804734at2"/>
<dbReference type="PROSITE" id="PS00913">
    <property type="entry name" value="ADH_IRON_1"/>
    <property type="match status" value="1"/>
</dbReference>
<reference evidence="6 7" key="1">
    <citation type="submission" date="2016-11" db="EMBL/GenBank/DDBJ databases">
        <authorList>
            <person name="Jaros S."/>
            <person name="Januszkiewicz K."/>
            <person name="Wedrychowicz H."/>
        </authorList>
    </citation>
    <scope>NUCLEOTIDE SEQUENCE [LARGE SCALE GENOMIC DNA]</scope>
    <source>
        <strain evidence="6 7">DSM 17918</strain>
    </source>
</reference>
<dbReference type="Pfam" id="PF25137">
    <property type="entry name" value="ADH_Fe_C"/>
    <property type="match status" value="1"/>
</dbReference>
<feature type="domain" description="Fe-containing alcohol dehydrogenase-like C-terminal" evidence="5">
    <location>
        <begin position="191"/>
        <end position="387"/>
    </location>
</feature>
<dbReference type="SUPFAM" id="SSF56796">
    <property type="entry name" value="Dehydroquinate synthase-like"/>
    <property type="match status" value="1"/>
</dbReference>
<dbReference type="InterPro" id="IPR018211">
    <property type="entry name" value="ADH_Fe_CS"/>
</dbReference>
<dbReference type="InterPro" id="IPR001670">
    <property type="entry name" value="ADH_Fe/GldA"/>
</dbReference>
<keyword evidence="2" id="KW-0560">Oxidoreductase</keyword>
<organism evidence="6 7">
    <name type="scientific">Caldanaerobius fijiensis DSM 17918</name>
    <dbReference type="NCBI Taxonomy" id="1121256"/>
    <lineage>
        <taxon>Bacteria</taxon>
        <taxon>Bacillati</taxon>
        <taxon>Bacillota</taxon>
        <taxon>Clostridia</taxon>
        <taxon>Thermoanaerobacterales</taxon>
        <taxon>Thermoanaerobacteraceae</taxon>
        <taxon>Caldanaerobius</taxon>
    </lineage>
</organism>
<dbReference type="CDD" id="cd08551">
    <property type="entry name" value="Fe-ADH"/>
    <property type="match status" value="1"/>
</dbReference>
<evidence type="ECO:0000256" key="3">
    <source>
        <dbReference type="ARBA" id="ARBA00023027"/>
    </source>
</evidence>
<dbReference type="GO" id="GO:0004022">
    <property type="term" value="F:alcohol dehydrogenase (NAD+) activity"/>
    <property type="evidence" value="ECO:0007669"/>
    <property type="project" value="TreeGrafter"/>
</dbReference>
<dbReference type="PANTHER" id="PTHR11496">
    <property type="entry name" value="ALCOHOL DEHYDROGENASE"/>
    <property type="match status" value="1"/>
</dbReference>
<dbReference type="RefSeq" id="WP_073345528.1">
    <property type="nucleotide sequence ID" value="NZ_FQVH01000034.1"/>
</dbReference>
<gene>
    <name evidence="6" type="ORF">SAMN02746089_02306</name>
</gene>
<dbReference type="FunFam" id="3.40.50.1970:FF:000003">
    <property type="entry name" value="Alcohol dehydrogenase, iron-containing"/>
    <property type="match status" value="1"/>
</dbReference>
<comment type="similarity">
    <text evidence="1">Belongs to the iron-containing alcohol dehydrogenase family.</text>
</comment>
<keyword evidence="7" id="KW-1185">Reference proteome</keyword>
<evidence type="ECO:0000256" key="2">
    <source>
        <dbReference type="ARBA" id="ARBA00023002"/>
    </source>
</evidence>
<dbReference type="InterPro" id="IPR039697">
    <property type="entry name" value="Alcohol_dehydrogenase_Fe"/>
</dbReference>
<evidence type="ECO:0000259" key="4">
    <source>
        <dbReference type="Pfam" id="PF00465"/>
    </source>
</evidence>
<feature type="domain" description="Alcohol dehydrogenase iron-type/glycerol dehydrogenase GldA" evidence="4">
    <location>
        <begin position="8"/>
        <end position="180"/>
    </location>
</feature>
<evidence type="ECO:0000313" key="7">
    <source>
        <dbReference type="Proteomes" id="UP000184088"/>
    </source>
</evidence>
<dbReference type="Gene3D" id="3.40.50.1970">
    <property type="match status" value="1"/>
</dbReference>